<evidence type="ECO:0000313" key="2">
    <source>
        <dbReference type="EMBL" id="GGM13100.1"/>
    </source>
</evidence>
<evidence type="ECO:0000256" key="1">
    <source>
        <dbReference type="SAM" id="Phobius"/>
    </source>
</evidence>
<accession>A0ABQ2GTY0</accession>
<feature type="transmembrane region" description="Helical" evidence="1">
    <location>
        <begin position="43"/>
        <end position="65"/>
    </location>
</feature>
<keyword evidence="3" id="KW-1185">Reference proteome</keyword>
<feature type="transmembrane region" description="Helical" evidence="1">
    <location>
        <begin position="12"/>
        <end position="31"/>
    </location>
</feature>
<dbReference type="Proteomes" id="UP000616499">
    <property type="component" value="Unassembled WGS sequence"/>
</dbReference>
<keyword evidence="1" id="KW-1133">Transmembrane helix</keyword>
<dbReference type="PANTHER" id="PTHR40407:SF1">
    <property type="entry name" value="HEPARAN-ALPHA-GLUCOSAMINIDE N-ACETYLTRANSFERASE CATALYTIC DOMAIN-CONTAINING PROTEIN"/>
    <property type="match status" value="1"/>
</dbReference>
<organism evidence="2 3">
    <name type="scientific">Pseudomonas asuensis</name>
    <dbReference type="NCBI Taxonomy" id="1825787"/>
    <lineage>
        <taxon>Bacteria</taxon>
        <taxon>Pseudomonadati</taxon>
        <taxon>Pseudomonadota</taxon>
        <taxon>Gammaproteobacteria</taxon>
        <taxon>Pseudomonadales</taxon>
        <taxon>Pseudomonadaceae</taxon>
        <taxon>Pseudomonas</taxon>
    </lineage>
</organism>
<sequence length="122" mass="14266">MMSFLNITKYPPPLLFLSLTLGLGLLLLVLFERKSESRLLGWFTVFGAAPMFFYILHLYVLGVLYRITVALFGLNQGTYFGFDRVWALWISAVVLAFALYWPVRWFAGLKARRRDIAWLKYF</sequence>
<proteinExistence type="predicted"/>
<reference evidence="3" key="1">
    <citation type="journal article" date="2019" name="Int. J. Syst. Evol. Microbiol.">
        <title>The Global Catalogue of Microorganisms (GCM) 10K type strain sequencing project: providing services to taxonomists for standard genome sequencing and annotation.</title>
        <authorList>
            <consortium name="The Broad Institute Genomics Platform"/>
            <consortium name="The Broad Institute Genome Sequencing Center for Infectious Disease"/>
            <person name="Wu L."/>
            <person name="Ma J."/>
        </authorList>
    </citation>
    <scope>NUCLEOTIDE SEQUENCE [LARGE SCALE GENOMIC DNA]</scope>
    <source>
        <strain evidence="3">JCM 13501</strain>
    </source>
</reference>
<feature type="transmembrane region" description="Helical" evidence="1">
    <location>
        <begin position="85"/>
        <end position="103"/>
    </location>
</feature>
<dbReference type="EMBL" id="BMNW01000005">
    <property type="protein sequence ID" value="GGM13100.1"/>
    <property type="molecule type" value="Genomic_DNA"/>
</dbReference>
<comment type="caution">
    <text evidence="2">The sequence shown here is derived from an EMBL/GenBank/DDBJ whole genome shotgun (WGS) entry which is preliminary data.</text>
</comment>
<gene>
    <name evidence="2" type="ORF">GCM10009425_25100</name>
</gene>
<evidence type="ECO:0000313" key="3">
    <source>
        <dbReference type="Proteomes" id="UP000616499"/>
    </source>
</evidence>
<dbReference type="PANTHER" id="PTHR40407">
    <property type="entry name" value="MEMBRANE PROTEIN-LIKE PROTEIN"/>
    <property type="match status" value="1"/>
</dbReference>
<keyword evidence="1" id="KW-0812">Transmembrane</keyword>
<protein>
    <submittedName>
        <fullName evidence="2">Uncharacterized protein</fullName>
    </submittedName>
</protein>
<keyword evidence="1" id="KW-0472">Membrane</keyword>
<name>A0ABQ2GTY0_9PSED</name>